<dbReference type="EMBL" id="JBHSJC010000001">
    <property type="protein sequence ID" value="MFC4827867.1"/>
    <property type="molecule type" value="Genomic_DNA"/>
</dbReference>
<proteinExistence type="predicted"/>
<comment type="caution">
    <text evidence="1">The sequence shown here is derived from an EMBL/GenBank/DDBJ whole genome shotgun (WGS) entry which is preliminary data.</text>
</comment>
<dbReference type="Proteomes" id="UP001595960">
    <property type="component" value="Unassembled WGS sequence"/>
</dbReference>
<evidence type="ECO:0000313" key="2">
    <source>
        <dbReference type="Proteomes" id="UP001595960"/>
    </source>
</evidence>
<evidence type="ECO:0008006" key="3">
    <source>
        <dbReference type="Google" id="ProtNLM"/>
    </source>
</evidence>
<gene>
    <name evidence="1" type="ORF">ACFPER_03635</name>
</gene>
<name>A0ABV9R3P5_9MICO</name>
<protein>
    <recommendedName>
        <fullName evidence="3">ABC transporter ATP-binding protein</fullName>
    </recommendedName>
</protein>
<sequence>MRIDLRGVAKGRRGTALPATTVAFESGRATLATAETEQRPTVLGLLASGRMRPDAGSVEIDGRADASDLRRRVALVDAPGVSDPAPNVTVAGVAAEELMFAGIPSNPISVARWLGDLGLADLARTPIADVEPGPRLRLLTELALLRDGVEGLVIVAPDRHGGTPDAWWGLARGLAGRGYAVLVVAGDAAASAIAASDLLDRLAGADADADDADDALALAEGGLA</sequence>
<accession>A0ABV9R3P5</accession>
<evidence type="ECO:0000313" key="1">
    <source>
        <dbReference type="EMBL" id="MFC4827867.1"/>
    </source>
</evidence>
<reference evidence="2" key="1">
    <citation type="journal article" date="2019" name="Int. J. Syst. Evol. Microbiol.">
        <title>The Global Catalogue of Microorganisms (GCM) 10K type strain sequencing project: providing services to taxonomists for standard genome sequencing and annotation.</title>
        <authorList>
            <consortium name="The Broad Institute Genomics Platform"/>
            <consortium name="The Broad Institute Genome Sequencing Center for Infectious Disease"/>
            <person name="Wu L."/>
            <person name="Ma J."/>
        </authorList>
    </citation>
    <scope>NUCLEOTIDE SEQUENCE [LARGE SCALE GENOMIC DNA]</scope>
    <source>
        <strain evidence="2">CGMCC 1.12192</strain>
    </source>
</reference>
<keyword evidence="2" id="KW-1185">Reference proteome</keyword>
<organism evidence="1 2">
    <name type="scientific">Agromyces aurantiacus</name>
    <dbReference type="NCBI Taxonomy" id="165814"/>
    <lineage>
        <taxon>Bacteria</taxon>
        <taxon>Bacillati</taxon>
        <taxon>Actinomycetota</taxon>
        <taxon>Actinomycetes</taxon>
        <taxon>Micrococcales</taxon>
        <taxon>Microbacteriaceae</taxon>
        <taxon>Agromyces</taxon>
    </lineage>
</organism>
<dbReference type="RefSeq" id="WP_204396025.1">
    <property type="nucleotide sequence ID" value="NZ_JAFBBW010000001.1"/>
</dbReference>